<sequence>MARESATRTEEVFDDIRADLLNGQLVPGQRLKLVALAGRFGVSLSVVREALTRLAEQGLVVSSPQRGFSVMPLSIDDLSDLTKTRIQVESLALRESIALGGLKWEAAVVSSFHTLDRTPANGEDGRLNEDWPITHRAFHQALLSGCQSPRLSGIVTALRDSAELYRRWYWALTEDQVRDLAGEHRALRDHALDRDADAAVAALTEHIDRAPRKLIAYAREHNLEDPTHPPAKA</sequence>
<evidence type="ECO:0000313" key="6">
    <source>
        <dbReference type="Proteomes" id="UP001474181"/>
    </source>
</evidence>
<proteinExistence type="predicted"/>
<dbReference type="Gene3D" id="1.10.10.10">
    <property type="entry name" value="Winged helix-like DNA-binding domain superfamily/Winged helix DNA-binding domain"/>
    <property type="match status" value="1"/>
</dbReference>
<dbReference type="Pfam" id="PF07729">
    <property type="entry name" value="FCD"/>
    <property type="match status" value="1"/>
</dbReference>
<reference evidence="5 6" key="1">
    <citation type="submission" date="2024-06" db="EMBL/GenBank/DDBJ databases">
        <title>The Natural Products Discovery Center: Release of the First 8490 Sequenced Strains for Exploring Actinobacteria Biosynthetic Diversity.</title>
        <authorList>
            <person name="Kalkreuter E."/>
            <person name="Kautsar S.A."/>
            <person name="Yang D."/>
            <person name="Bader C.D."/>
            <person name="Teijaro C.N."/>
            <person name="Fluegel L."/>
            <person name="Davis C.M."/>
            <person name="Simpson J.R."/>
            <person name="Lauterbach L."/>
            <person name="Steele A.D."/>
            <person name="Gui C."/>
            <person name="Meng S."/>
            <person name="Li G."/>
            <person name="Viehrig K."/>
            <person name="Ye F."/>
            <person name="Su P."/>
            <person name="Kiefer A.F."/>
            <person name="Nichols A."/>
            <person name="Cepeda A.J."/>
            <person name="Yan W."/>
            <person name="Fan B."/>
            <person name="Jiang Y."/>
            <person name="Adhikari A."/>
            <person name="Zheng C.-J."/>
            <person name="Schuster L."/>
            <person name="Cowan T.M."/>
            <person name="Smanski M.J."/>
            <person name="Chevrette M.G."/>
            <person name="De Carvalho L.P.S."/>
            <person name="Shen B."/>
        </authorList>
    </citation>
    <scope>NUCLEOTIDE SEQUENCE [LARGE SCALE GENOMIC DNA]</scope>
    <source>
        <strain evidence="5 6">NPDC000234</strain>
    </source>
</reference>
<dbReference type="InterPro" id="IPR036390">
    <property type="entry name" value="WH_DNA-bd_sf"/>
</dbReference>
<dbReference type="PANTHER" id="PTHR43537:SF5">
    <property type="entry name" value="UXU OPERON TRANSCRIPTIONAL REGULATOR"/>
    <property type="match status" value="1"/>
</dbReference>
<keyword evidence="3" id="KW-0804">Transcription</keyword>
<evidence type="ECO:0000256" key="1">
    <source>
        <dbReference type="ARBA" id="ARBA00023015"/>
    </source>
</evidence>
<dbReference type="InterPro" id="IPR000524">
    <property type="entry name" value="Tscrpt_reg_HTH_GntR"/>
</dbReference>
<dbReference type="SUPFAM" id="SSF46785">
    <property type="entry name" value="Winged helix' DNA-binding domain"/>
    <property type="match status" value="1"/>
</dbReference>
<dbReference type="SMART" id="SM00895">
    <property type="entry name" value="FCD"/>
    <property type="match status" value="1"/>
</dbReference>
<evidence type="ECO:0000256" key="3">
    <source>
        <dbReference type="ARBA" id="ARBA00023163"/>
    </source>
</evidence>
<dbReference type="PROSITE" id="PS50949">
    <property type="entry name" value="HTH_GNTR"/>
    <property type="match status" value="1"/>
</dbReference>
<dbReference type="Proteomes" id="UP001474181">
    <property type="component" value="Unassembled WGS sequence"/>
</dbReference>
<keyword evidence="2" id="KW-0238">DNA-binding</keyword>
<name>A0ABV1X394_9ACTN</name>
<dbReference type="SMART" id="SM00345">
    <property type="entry name" value="HTH_GNTR"/>
    <property type="match status" value="1"/>
</dbReference>
<dbReference type="Pfam" id="PF00392">
    <property type="entry name" value="GntR"/>
    <property type="match status" value="1"/>
</dbReference>
<dbReference type="CDD" id="cd07377">
    <property type="entry name" value="WHTH_GntR"/>
    <property type="match status" value="1"/>
</dbReference>
<dbReference type="EMBL" id="JBEPEK010000250">
    <property type="protein sequence ID" value="MER7183490.1"/>
    <property type="molecule type" value="Genomic_DNA"/>
</dbReference>
<evidence type="ECO:0000256" key="2">
    <source>
        <dbReference type="ARBA" id="ARBA00023125"/>
    </source>
</evidence>
<dbReference type="Gene3D" id="1.20.120.530">
    <property type="entry name" value="GntR ligand-binding domain-like"/>
    <property type="match status" value="1"/>
</dbReference>
<accession>A0ABV1X394</accession>
<dbReference type="InterPro" id="IPR011711">
    <property type="entry name" value="GntR_C"/>
</dbReference>
<protein>
    <submittedName>
        <fullName evidence="5">GntR family transcriptional regulator</fullName>
    </submittedName>
</protein>
<dbReference type="PANTHER" id="PTHR43537">
    <property type="entry name" value="TRANSCRIPTIONAL REGULATOR, GNTR FAMILY"/>
    <property type="match status" value="1"/>
</dbReference>
<keyword evidence="1" id="KW-0805">Transcription regulation</keyword>
<feature type="domain" description="HTH gntR-type" evidence="4">
    <location>
        <begin position="6"/>
        <end position="73"/>
    </location>
</feature>
<dbReference type="RefSeq" id="WP_350784844.1">
    <property type="nucleotide sequence ID" value="NZ_JBEPEK010000250.1"/>
</dbReference>
<comment type="caution">
    <text evidence="5">The sequence shown here is derived from an EMBL/GenBank/DDBJ whole genome shotgun (WGS) entry which is preliminary data.</text>
</comment>
<dbReference type="InterPro" id="IPR008920">
    <property type="entry name" value="TF_FadR/GntR_C"/>
</dbReference>
<evidence type="ECO:0000259" key="4">
    <source>
        <dbReference type="PROSITE" id="PS50949"/>
    </source>
</evidence>
<dbReference type="SUPFAM" id="SSF48008">
    <property type="entry name" value="GntR ligand-binding domain-like"/>
    <property type="match status" value="1"/>
</dbReference>
<dbReference type="InterPro" id="IPR036388">
    <property type="entry name" value="WH-like_DNA-bd_sf"/>
</dbReference>
<gene>
    <name evidence="5" type="ORF">ABT404_29145</name>
</gene>
<evidence type="ECO:0000313" key="5">
    <source>
        <dbReference type="EMBL" id="MER7183490.1"/>
    </source>
</evidence>
<keyword evidence="6" id="KW-1185">Reference proteome</keyword>
<organism evidence="5 6">
    <name type="scientific">Streptomyces hyaluromycini</name>
    <dbReference type="NCBI Taxonomy" id="1377993"/>
    <lineage>
        <taxon>Bacteria</taxon>
        <taxon>Bacillati</taxon>
        <taxon>Actinomycetota</taxon>
        <taxon>Actinomycetes</taxon>
        <taxon>Kitasatosporales</taxon>
        <taxon>Streptomycetaceae</taxon>
        <taxon>Streptomyces</taxon>
    </lineage>
</organism>